<sequence length="1024" mass="109904">MATNRTRRSRGAIEAAGTPAADQDAPPARSAVVQEAPAPGTLPDAAAFADPAVIAGDGAAGAPDGDPTSPLLATAPAAVNPDAGQAATPDPDAAAAPDPESPAAAPVIRVGVRHGDLGYAHYPVLVGHYLGDTIVSAERVLDQRLNGALSERMQLGLYPGRPGTHALFFSAGPRGRPAGALVVGLGQVGDLAPGLLETVVRDTLIDYALRISRWPDGRFGPADTVRSAGVSCLLVGSGAGGMTVTDSVKAILRGALAAADRLREAGLGSRVVIDHLEFLEIYHDLAIAAARALDGALMDAAVAARVDWPRRVIEAGEGGQRRIRCEEAPDWWQRLEIIQEGAGQDGGEALRFIASTDRARAEVTLAAGQLRLADSFIAHASRSDAANTEAAKTLFEMLLPSRLRELAPRQGALVLLVDETSARFPWELLEDRWSDSGRPPAVGAGMVRQLKTPRYRPHPGHATEPRAFVVGNPNLTDWDAFGDLPGARDEANLVIGLLRANDYQVRDCIDEEADAILSGLHKDAWRILHLAGHGVHEFPVSVAAPAACPACGQAAAARAQRRSGMVIGRETFLTPGDVEQMRWVPELVFINCCHLGKTQGSVPPRYNELAANLAVQFIGMGVKAVIAAGWAVNDQASLSFAECFYTRLLAGEFFGEAVREAREQVWRRFPDVNTWGAYQCYGDPAFRLRIQPVESVPAVRRPYHDPAELVADLQNLIQGIRMQVRAGRDDAAATAARRADIERLVAAIPDTETEVWLARADLAAALGLAWGETRDYAQAVTWLERALQAETGDCALRVLGLCNDFRVRLVGEHWQALRNEPADGPREDRRTALVEQIEASIDELTLVCRRAATVERLSALGNAWRYRAWLHNEWAARRAALVKMEGYLAQALAKSAAPSPRYFPLWAAVKLLTRDPSRIEDWQAGLPDDLHAMIQQAVARHAAEPSFNNAVAVADNETALLLTQSEPHPATAPRIIDLYRAAVGGGASPREIATMLEYLDFLIALGEGLPAPVRRALGEIRAAL</sequence>
<feature type="compositionally biased region" description="Low complexity" evidence="1">
    <location>
        <begin position="44"/>
        <end position="102"/>
    </location>
</feature>
<proteinExistence type="predicted"/>
<dbReference type="InterPro" id="IPR024983">
    <property type="entry name" value="CHAT_dom"/>
</dbReference>
<feature type="domain" description="CHAT" evidence="2">
    <location>
        <begin position="389"/>
        <end position="683"/>
    </location>
</feature>
<dbReference type="OrthoDB" id="556502at2"/>
<evidence type="ECO:0000313" key="3">
    <source>
        <dbReference type="EMBL" id="AUB79628.1"/>
    </source>
</evidence>
<gene>
    <name evidence="3" type="ORF">THSYN_00745</name>
</gene>
<dbReference type="EMBL" id="CP020370">
    <property type="protein sequence ID" value="AUB79628.1"/>
    <property type="molecule type" value="Genomic_DNA"/>
</dbReference>
<organism evidence="3 4">
    <name type="scientific">Candidatus Thiodictyon syntrophicum</name>
    <dbReference type="NCBI Taxonomy" id="1166950"/>
    <lineage>
        <taxon>Bacteria</taxon>
        <taxon>Pseudomonadati</taxon>
        <taxon>Pseudomonadota</taxon>
        <taxon>Gammaproteobacteria</taxon>
        <taxon>Chromatiales</taxon>
        <taxon>Chromatiaceae</taxon>
        <taxon>Thiodictyon</taxon>
    </lineage>
</organism>
<name>A0A2K8U217_9GAMM</name>
<dbReference type="Pfam" id="PF12770">
    <property type="entry name" value="CHAT"/>
    <property type="match status" value="1"/>
</dbReference>
<keyword evidence="4" id="KW-1185">Reference proteome</keyword>
<dbReference type="RefSeq" id="WP_100917446.1">
    <property type="nucleotide sequence ID" value="NZ_CP020370.1"/>
</dbReference>
<evidence type="ECO:0000256" key="1">
    <source>
        <dbReference type="SAM" id="MobiDB-lite"/>
    </source>
</evidence>
<evidence type="ECO:0000259" key="2">
    <source>
        <dbReference type="Pfam" id="PF12770"/>
    </source>
</evidence>
<protein>
    <recommendedName>
        <fullName evidence="2">CHAT domain-containing protein</fullName>
    </recommendedName>
</protein>
<feature type="compositionally biased region" description="Basic residues" evidence="1">
    <location>
        <begin position="1"/>
        <end position="10"/>
    </location>
</feature>
<accession>A0A2K8U217</accession>
<dbReference type="AlphaFoldDB" id="A0A2K8U217"/>
<dbReference type="KEGG" id="tsy:THSYN_00745"/>
<evidence type="ECO:0000313" key="4">
    <source>
        <dbReference type="Proteomes" id="UP000232638"/>
    </source>
</evidence>
<feature type="region of interest" description="Disordered" evidence="1">
    <location>
        <begin position="1"/>
        <end position="102"/>
    </location>
</feature>
<dbReference type="Proteomes" id="UP000232638">
    <property type="component" value="Chromosome"/>
</dbReference>
<reference evidence="3 4" key="1">
    <citation type="submission" date="2017-03" db="EMBL/GenBank/DDBJ databases">
        <title>Complete genome sequence of Candidatus 'Thiodictyon syntrophicum' sp. nov. strain Cad16T, a photolithoautotroph purple sulfur bacterium isolated from an alpine meromictic lake.</title>
        <authorList>
            <person name="Luedin S.M."/>
            <person name="Pothier J.F."/>
            <person name="Danza F."/>
            <person name="Storelli N."/>
            <person name="Wittwer M."/>
            <person name="Tonolla M."/>
        </authorList>
    </citation>
    <scope>NUCLEOTIDE SEQUENCE [LARGE SCALE GENOMIC DNA]</scope>
    <source>
        <strain evidence="3 4">Cad16T</strain>
    </source>
</reference>